<evidence type="ECO:0000313" key="3">
    <source>
        <dbReference type="EMBL" id="KGK98086.1"/>
    </source>
</evidence>
<dbReference type="EMBL" id="JRHO01000014">
    <property type="protein sequence ID" value="KGK98086.1"/>
    <property type="molecule type" value="Genomic_DNA"/>
</dbReference>
<name>A0A099T1J7_METMT</name>
<dbReference type="RefSeq" id="WP_048195336.1">
    <property type="nucleotide sequence ID" value="NZ_CAAGSM010000001.1"/>
</dbReference>
<dbReference type="Gene3D" id="3.40.50.2000">
    <property type="entry name" value="Glycogen Phosphorylase B"/>
    <property type="match status" value="2"/>
</dbReference>
<dbReference type="CDD" id="cd03801">
    <property type="entry name" value="GT4_PimA-like"/>
    <property type="match status" value="1"/>
</dbReference>
<gene>
    <name evidence="3" type="ORF">LI82_10125</name>
</gene>
<dbReference type="PANTHER" id="PTHR46401">
    <property type="entry name" value="GLYCOSYLTRANSFERASE WBBK-RELATED"/>
    <property type="match status" value="1"/>
</dbReference>
<keyword evidence="4" id="KW-1185">Reference proteome</keyword>
<sequence>MDEKIIVGSLQYSPIYKSHCCALGKQCEKQGYSVVYLFSHEYKWMLSEEIKEKTIFVGKSKSIKSAIIDGFDIRNILKLKNILLGTNPDYIYMYNYHPFLNYYIAKLAKKYGCNFIQHVQEPYVENKSIYQGFKQYWLCIFELMQEKLIMNADTAIVSSEISSNLFSKRYKKYIGKKSIIPLMYEDLGDVNKNIKFRKYITFIGPPVPAKGPETFLKIVQYSEEHNLDYKFLLISRSKINDPIYHKWKNLKIHYKDKISDEEIGEFMKQSLMTITPYKIATQSSVVLTSYMHGTPAISTNVGGLPEVVHHLKSGYLVDKKSSVEEWVKGINYIANNHSKISKYCRDYFVKNYSEQNWPKYFDDVLK</sequence>
<dbReference type="OrthoDB" id="132546at2157"/>
<dbReference type="GO" id="GO:0016757">
    <property type="term" value="F:glycosyltransferase activity"/>
    <property type="evidence" value="ECO:0007669"/>
    <property type="project" value="InterPro"/>
</dbReference>
<dbReference type="AlphaFoldDB" id="A0A099T1J7"/>
<keyword evidence="1" id="KW-0808">Transferase</keyword>
<protein>
    <recommendedName>
        <fullName evidence="2">Glycosyl transferase family 1 domain-containing protein</fullName>
    </recommendedName>
</protein>
<dbReference type="InterPro" id="IPR001296">
    <property type="entry name" value="Glyco_trans_1"/>
</dbReference>
<dbReference type="Pfam" id="PF00534">
    <property type="entry name" value="Glycos_transf_1"/>
    <property type="match status" value="1"/>
</dbReference>
<evidence type="ECO:0000313" key="4">
    <source>
        <dbReference type="Proteomes" id="UP000029859"/>
    </source>
</evidence>
<dbReference type="PANTHER" id="PTHR46401:SF2">
    <property type="entry name" value="GLYCOSYLTRANSFERASE WBBK-RELATED"/>
    <property type="match status" value="1"/>
</dbReference>
<reference evidence="3 4" key="1">
    <citation type="submission" date="2014-09" db="EMBL/GenBank/DDBJ databases">
        <title>Draft genome sequence of an obligately methylotrophic methanogen, Methanococcoides methylutens, isolated from marine sediment.</title>
        <authorList>
            <person name="Guan Y."/>
            <person name="Ngugi D.K."/>
            <person name="Blom J."/>
            <person name="Ali S."/>
            <person name="Ferry J.G."/>
            <person name="Stingl U."/>
        </authorList>
    </citation>
    <scope>NUCLEOTIDE SEQUENCE [LARGE SCALE GENOMIC DNA]</scope>
    <source>
        <strain evidence="3 4">DSM 2657</strain>
    </source>
</reference>
<evidence type="ECO:0000256" key="1">
    <source>
        <dbReference type="ARBA" id="ARBA00022679"/>
    </source>
</evidence>
<dbReference type="Proteomes" id="UP000029859">
    <property type="component" value="Unassembled WGS sequence"/>
</dbReference>
<organism evidence="3 4">
    <name type="scientific">Methanococcoides methylutens</name>
    <dbReference type="NCBI Taxonomy" id="2226"/>
    <lineage>
        <taxon>Archaea</taxon>
        <taxon>Methanobacteriati</taxon>
        <taxon>Methanobacteriota</taxon>
        <taxon>Stenosarchaea group</taxon>
        <taxon>Methanomicrobia</taxon>
        <taxon>Methanosarcinales</taxon>
        <taxon>Methanosarcinaceae</taxon>
        <taxon>Methanococcoides</taxon>
    </lineage>
</organism>
<accession>A0A099T1J7</accession>
<comment type="caution">
    <text evidence="3">The sequence shown here is derived from an EMBL/GenBank/DDBJ whole genome shotgun (WGS) entry which is preliminary data.</text>
</comment>
<proteinExistence type="predicted"/>
<dbReference type="SUPFAM" id="SSF53756">
    <property type="entry name" value="UDP-Glycosyltransferase/glycogen phosphorylase"/>
    <property type="match status" value="1"/>
</dbReference>
<evidence type="ECO:0000259" key="2">
    <source>
        <dbReference type="Pfam" id="PF00534"/>
    </source>
</evidence>
<feature type="domain" description="Glycosyl transferase family 1" evidence="2">
    <location>
        <begin position="197"/>
        <end position="339"/>
    </location>
</feature>